<reference evidence="5 6" key="1">
    <citation type="journal article" date="2018" name="Nat. Biotechnol.">
        <title>A standardized bacterial taxonomy based on genome phylogeny substantially revises the tree of life.</title>
        <authorList>
            <person name="Parks D.H."/>
            <person name="Chuvochina M."/>
            <person name="Waite D.W."/>
            <person name="Rinke C."/>
            <person name="Skarshewski A."/>
            <person name="Chaumeil P.A."/>
            <person name="Hugenholtz P."/>
        </authorList>
    </citation>
    <scope>NUCLEOTIDE SEQUENCE [LARGE SCALE GENOMIC DNA]</scope>
    <source>
        <strain evidence="5">UBA11978</strain>
    </source>
</reference>
<evidence type="ECO:0000313" key="6">
    <source>
        <dbReference type="Proteomes" id="UP000263517"/>
    </source>
</evidence>
<dbReference type="PROSITE" id="PS50405">
    <property type="entry name" value="GST_CTER"/>
    <property type="match status" value="1"/>
</dbReference>
<dbReference type="Pfam" id="PF02798">
    <property type="entry name" value="GST_N"/>
    <property type="match status" value="1"/>
</dbReference>
<accession>A0A350P0K5</accession>
<evidence type="ECO:0008006" key="7">
    <source>
        <dbReference type="Google" id="ProtNLM"/>
    </source>
</evidence>
<evidence type="ECO:0000259" key="3">
    <source>
        <dbReference type="PROSITE" id="PS50404"/>
    </source>
</evidence>
<dbReference type="SFLD" id="SFLDG01150">
    <property type="entry name" value="Main.1:_Beta-like"/>
    <property type="match status" value="1"/>
</dbReference>
<dbReference type="Proteomes" id="UP000263517">
    <property type="component" value="Unassembled WGS sequence"/>
</dbReference>
<dbReference type="AlphaFoldDB" id="A0A350P0K5"/>
<dbReference type="InterPro" id="IPR036282">
    <property type="entry name" value="Glutathione-S-Trfase_C_sf"/>
</dbReference>
<feature type="domain" description="GST N-terminal" evidence="3">
    <location>
        <begin position="1"/>
        <end position="81"/>
    </location>
</feature>
<gene>
    <name evidence="5" type="ORF">DCW74_03695</name>
</gene>
<dbReference type="PROSITE" id="PS50404">
    <property type="entry name" value="GST_NTER"/>
    <property type="match status" value="1"/>
</dbReference>
<protein>
    <recommendedName>
        <fullName evidence="7">Glutathione S-transferase</fullName>
    </recommendedName>
</protein>
<comment type="caution">
    <text evidence="5">The sequence shown here is derived from an EMBL/GenBank/DDBJ whole genome shotgun (WGS) entry which is preliminary data.</text>
</comment>
<dbReference type="EMBL" id="DNAN01000125">
    <property type="protein sequence ID" value="HAW74822.1"/>
    <property type="molecule type" value="Genomic_DNA"/>
</dbReference>
<evidence type="ECO:0000256" key="2">
    <source>
        <dbReference type="ARBA" id="ARBA00022679"/>
    </source>
</evidence>
<dbReference type="SUPFAM" id="SSF47616">
    <property type="entry name" value="GST C-terminal domain-like"/>
    <property type="match status" value="1"/>
</dbReference>
<dbReference type="SFLD" id="SFLDG00358">
    <property type="entry name" value="Main_(cytGST)"/>
    <property type="match status" value="1"/>
</dbReference>
<dbReference type="SFLD" id="SFLDS00019">
    <property type="entry name" value="Glutathione_Transferase_(cytos"/>
    <property type="match status" value="1"/>
</dbReference>
<evidence type="ECO:0000259" key="4">
    <source>
        <dbReference type="PROSITE" id="PS50405"/>
    </source>
</evidence>
<dbReference type="RefSeq" id="WP_272965411.1">
    <property type="nucleotide sequence ID" value="NZ_CALBIY010000007.1"/>
</dbReference>
<dbReference type="InterPro" id="IPR004045">
    <property type="entry name" value="Glutathione_S-Trfase_N"/>
</dbReference>
<dbReference type="CDD" id="cd00570">
    <property type="entry name" value="GST_N_family"/>
    <property type="match status" value="1"/>
</dbReference>
<proteinExistence type="inferred from homology"/>
<dbReference type="GO" id="GO:0016740">
    <property type="term" value="F:transferase activity"/>
    <property type="evidence" value="ECO:0007669"/>
    <property type="project" value="UniProtKB-KW"/>
</dbReference>
<dbReference type="InterPro" id="IPR036249">
    <property type="entry name" value="Thioredoxin-like_sf"/>
</dbReference>
<dbReference type="SUPFAM" id="SSF52833">
    <property type="entry name" value="Thioredoxin-like"/>
    <property type="match status" value="1"/>
</dbReference>
<organism evidence="5 6">
    <name type="scientific">Alteromonas australica</name>
    <dbReference type="NCBI Taxonomy" id="589873"/>
    <lineage>
        <taxon>Bacteria</taxon>
        <taxon>Pseudomonadati</taxon>
        <taxon>Pseudomonadota</taxon>
        <taxon>Gammaproteobacteria</taxon>
        <taxon>Alteromonadales</taxon>
        <taxon>Alteromonadaceae</taxon>
        <taxon>Alteromonas/Salinimonas group</taxon>
        <taxon>Alteromonas</taxon>
    </lineage>
</organism>
<dbReference type="Gene3D" id="1.20.1050.10">
    <property type="match status" value="1"/>
</dbReference>
<evidence type="ECO:0000256" key="1">
    <source>
        <dbReference type="ARBA" id="ARBA00007409"/>
    </source>
</evidence>
<keyword evidence="2" id="KW-0808">Transferase</keyword>
<dbReference type="FunFam" id="3.40.30.10:FF:000039">
    <property type="entry name" value="Glutathione S-transferase domain"/>
    <property type="match status" value="1"/>
</dbReference>
<dbReference type="InterPro" id="IPR010987">
    <property type="entry name" value="Glutathione-S-Trfase_C-like"/>
</dbReference>
<sequence>MYTLYGFPFSQHSRRVVSLLEETGLEYEFKNVDMMNGEHMSPTYLEINPNHQVPTLIADNVKIHESNAILRYLCSKHDLEAWYPQDADQRAAVDQWLDWIQCRLSPAVLGIVLNKVFMGEDADQDAIKQGQEKMVELSPLLEKTFADSQFLCGARPTIADLALVSNIFHLGLADELPTGESTGRWYKAMLEMDGVKKSLPEM</sequence>
<comment type="similarity">
    <text evidence="1">Belongs to the GST superfamily.</text>
</comment>
<dbReference type="InterPro" id="IPR040079">
    <property type="entry name" value="Glutathione_S-Trfase"/>
</dbReference>
<dbReference type="PANTHER" id="PTHR44051:SF8">
    <property type="entry name" value="GLUTATHIONE S-TRANSFERASE GSTA"/>
    <property type="match status" value="1"/>
</dbReference>
<dbReference type="Pfam" id="PF13410">
    <property type="entry name" value="GST_C_2"/>
    <property type="match status" value="1"/>
</dbReference>
<feature type="domain" description="GST C-terminal" evidence="4">
    <location>
        <begin position="86"/>
        <end position="202"/>
    </location>
</feature>
<evidence type="ECO:0000313" key="5">
    <source>
        <dbReference type="EMBL" id="HAW74822.1"/>
    </source>
</evidence>
<dbReference type="PANTHER" id="PTHR44051">
    <property type="entry name" value="GLUTATHIONE S-TRANSFERASE-RELATED"/>
    <property type="match status" value="1"/>
</dbReference>
<dbReference type="Gene3D" id="3.40.30.10">
    <property type="entry name" value="Glutaredoxin"/>
    <property type="match status" value="1"/>
</dbReference>
<name>A0A350P0K5_9ALTE</name>